<sequence>MKKYDKDPSAEAVVIYDIGTSFFTRDDDGFKLIFERKMKIKIFNKAGLKWAQQSIPYYEENNRAEIIVELKGNTYNYENGQVKISALDPKNSYNEKYNEHWFDKKFAMPDVKEGSVIEIYYRVVSPYLFNLRSWEFQCGIPTIYSEYTTKMIPFYEYVYIIQGTNKFDTFKTYTVSSSTSPFGLITYDDVVYFFSMKDVPAFKDESFITTSEDYIIKLDFQLATIHHPGGANELIMSTWPKLSEEMIDHASFGKYINNCKKKGKEITDTMKIASKSQTDKAKYIEHFVKSNFNWNGKSNKFATKNVKDILSSKTGNCADLNLLLAGLLNSAGIEAYPVLISTRDHGKIKLDYPFQHFFNYVLVYAKTDSSTVMLDATDPFSNFGEIPSRCINEKGLVIQKGKAEWLNLKSNSTSTRTFHIDLKLTQGKDSIKQNCRLVTTGFEAIDYRERFTSSYKDLKSELFGLNANPNDTLSPLNLKQIEKPFEIAFDQQNLAETIEGKIIISPFCGLAISKNPLTQPTRNYPVDITYKKSTRFQTSIAIPNGYKLLSQPLDMNVSNNLVKITFTTEIQSDGHINVTGNYEFKKDVYDTSDYIELKKYFKMIVDKFNEKIVLSKEV</sequence>
<dbReference type="KEGG" id="anf:AQPE_1268"/>
<dbReference type="SUPFAM" id="SSF54001">
    <property type="entry name" value="Cysteine proteinases"/>
    <property type="match status" value="1"/>
</dbReference>
<dbReference type="InterPro" id="IPR002931">
    <property type="entry name" value="Transglutaminase-like"/>
</dbReference>
<dbReference type="Gene3D" id="2.60.120.1130">
    <property type="match status" value="1"/>
</dbReference>
<evidence type="ECO:0000313" key="2">
    <source>
        <dbReference type="EMBL" id="BBE17119.1"/>
    </source>
</evidence>
<dbReference type="Pfam" id="PF01841">
    <property type="entry name" value="Transglut_core"/>
    <property type="match status" value="1"/>
</dbReference>
<dbReference type="Proteomes" id="UP001193389">
    <property type="component" value="Chromosome"/>
</dbReference>
<protein>
    <recommendedName>
        <fullName evidence="1">Transglutaminase-like domain-containing protein</fullName>
    </recommendedName>
</protein>
<dbReference type="InterPro" id="IPR038765">
    <property type="entry name" value="Papain-like_cys_pep_sf"/>
</dbReference>
<proteinExistence type="predicted"/>
<evidence type="ECO:0000313" key="3">
    <source>
        <dbReference type="Proteomes" id="UP001193389"/>
    </source>
</evidence>
<dbReference type="Gene3D" id="2.60.40.3140">
    <property type="match status" value="1"/>
</dbReference>
<organism evidence="2 3">
    <name type="scientific">Aquipluma nitroreducens</name>
    <dbReference type="NCBI Taxonomy" id="2010828"/>
    <lineage>
        <taxon>Bacteria</taxon>
        <taxon>Pseudomonadati</taxon>
        <taxon>Bacteroidota</taxon>
        <taxon>Bacteroidia</taxon>
        <taxon>Marinilabiliales</taxon>
        <taxon>Prolixibacteraceae</taxon>
        <taxon>Aquipluma</taxon>
    </lineage>
</organism>
<keyword evidence="3" id="KW-1185">Reference proteome</keyword>
<feature type="domain" description="Transglutaminase-like" evidence="1">
    <location>
        <begin position="273"/>
        <end position="347"/>
    </location>
</feature>
<gene>
    <name evidence="2" type="ORF">AQPE_1268</name>
</gene>
<accession>A0A5K7S6G3</accession>
<name>A0A5K7S6G3_9BACT</name>
<dbReference type="Gene3D" id="3.10.620.30">
    <property type="match status" value="1"/>
</dbReference>
<dbReference type="EMBL" id="AP018694">
    <property type="protein sequence ID" value="BBE17119.1"/>
    <property type="molecule type" value="Genomic_DNA"/>
</dbReference>
<evidence type="ECO:0000259" key="1">
    <source>
        <dbReference type="Pfam" id="PF01841"/>
    </source>
</evidence>
<reference evidence="2" key="1">
    <citation type="journal article" date="2020" name="Int. J. Syst. Evol. Microbiol.">
        <title>Aquipluma nitroreducens gen. nov. sp. nov., a novel facultatively anaerobic bacterium isolated from a freshwater lake.</title>
        <authorList>
            <person name="Watanabe M."/>
            <person name="Kojima H."/>
            <person name="Fukui M."/>
        </authorList>
    </citation>
    <scope>NUCLEOTIDE SEQUENCE</scope>
    <source>
        <strain evidence="2">MeG22</strain>
    </source>
</reference>
<dbReference type="AlphaFoldDB" id="A0A5K7S6G3"/>